<evidence type="ECO:0000313" key="1">
    <source>
        <dbReference type="EMBL" id="TMM49365.1"/>
    </source>
</evidence>
<accession>A0A5S3P7T4</accession>
<dbReference type="Proteomes" id="UP000309550">
    <property type="component" value="Unassembled WGS sequence"/>
</dbReference>
<keyword evidence="2" id="KW-1185">Reference proteome</keyword>
<reference evidence="1 2" key="1">
    <citation type="submission" date="2019-05" db="EMBL/GenBank/DDBJ databases">
        <title>Sulfitobacter sabulilitoris sp. nov., isolated from a marine sand.</title>
        <authorList>
            <person name="Yoon J.-H."/>
        </authorList>
    </citation>
    <scope>NUCLEOTIDE SEQUENCE [LARGE SCALE GENOMIC DNA]</scope>
    <source>
        <strain evidence="1 2">HSMS-29</strain>
    </source>
</reference>
<dbReference type="RefSeq" id="WP_138663753.1">
    <property type="nucleotide sequence ID" value="NZ_VANS01000009.1"/>
</dbReference>
<evidence type="ECO:0000313" key="2">
    <source>
        <dbReference type="Proteomes" id="UP000309550"/>
    </source>
</evidence>
<dbReference type="AlphaFoldDB" id="A0A5S3P7T4"/>
<protein>
    <submittedName>
        <fullName evidence="1">Uncharacterized protein</fullName>
    </submittedName>
</protein>
<dbReference type="OrthoDB" id="3384378at2"/>
<comment type="caution">
    <text evidence="1">The sequence shown here is derived from an EMBL/GenBank/DDBJ whole genome shotgun (WGS) entry which is preliminary data.</text>
</comment>
<dbReference type="EMBL" id="VANS01000009">
    <property type="protein sequence ID" value="TMM49365.1"/>
    <property type="molecule type" value="Genomic_DNA"/>
</dbReference>
<proteinExistence type="predicted"/>
<organism evidence="1 2">
    <name type="scientific">Sulfitobacter sabulilitoris</name>
    <dbReference type="NCBI Taxonomy" id="2562655"/>
    <lineage>
        <taxon>Bacteria</taxon>
        <taxon>Pseudomonadati</taxon>
        <taxon>Pseudomonadota</taxon>
        <taxon>Alphaproteobacteria</taxon>
        <taxon>Rhodobacterales</taxon>
        <taxon>Roseobacteraceae</taxon>
        <taxon>Sulfitobacter</taxon>
    </lineage>
</organism>
<sequence>MAASPPDPVRAFGGRVILDAGRAGPASHDRTGLRHVFVPSPEAAGWRYALDVERKDTPLDPGLSAVLSALDPSADPLLTWTRIEVAAKLLDRPAHLLLRRAQAQGLPGLAAAAGIEVADPPHPHHWISVARIPDPA</sequence>
<gene>
    <name evidence="1" type="ORF">FDT80_18155</name>
</gene>
<name>A0A5S3P7T4_9RHOB</name>